<sequence length="163" mass="18606">MTLTELRNSRGLLVDTNLLVLLVVGQLGLDQINSYKRTSLYSAEDYKLLYSFVERFRRVVTTPNILTETSNLLEGYTCKEQKALALLESIAEAMDEIFYDSMPTMRAYPKSYLKFGLSDAVIHRVAEENYLVLTDDLNFCAYLQGKGLLAINFNNLRTDAFLH</sequence>
<comment type="caution">
    <text evidence="1">The sequence shown here is derived from an EMBL/GenBank/DDBJ whole genome shotgun (WGS) entry which is preliminary data.</text>
</comment>
<organism evidence="1 2">
    <name type="scientific">Spirosoma soli</name>
    <dbReference type="NCBI Taxonomy" id="1770529"/>
    <lineage>
        <taxon>Bacteria</taxon>
        <taxon>Pseudomonadati</taxon>
        <taxon>Bacteroidota</taxon>
        <taxon>Cytophagia</taxon>
        <taxon>Cytophagales</taxon>
        <taxon>Cytophagaceae</taxon>
        <taxon>Spirosoma</taxon>
    </lineage>
</organism>
<dbReference type="Proteomes" id="UP001597469">
    <property type="component" value="Unassembled WGS sequence"/>
</dbReference>
<keyword evidence="2" id="KW-1185">Reference proteome</keyword>
<evidence type="ECO:0008006" key="3">
    <source>
        <dbReference type="Google" id="ProtNLM"/>
    </source>
</evidence>
<gene>
    <name evidence="1" type="ORF">ACFSUS_05500</name>
</gene>
<evidence type="ECO:0000313" key="2">
    <source>
        <dbReference type="Proteomes" id="UP001597469"/>
    </source>
</evidence>
<reference evidence="2" key="1">
    <citation type="journal article" date="2019" name="Int. J. Syst. Evol. Microbiol.">
        <title>The Global Catalogue of Microorganisms (GCM) 10K type strain sequencing project: providing services to taxonomists for standard genome sequencing and annotation.</title>
        <authorList>
            <consortium name="The Broad Institute Genomics Platform"/>
            <consortium name="The Broad Institute Genome Sequencing Center for Infectious Disease"/>
            <person name="Wu L."/>
            <person name="Ma J."/>
        </authorList>
    </citation>
    <scope>NUCLEOTIDE SEQUENCE [LARGE SCALE GENOMIC DNA]</scope>
    <source>
        <strain evidence="2">KCTC 42805</strain>
    </source>
</reference>
<proteinExistence type="predicted"/>
<name>A0ABW5LZ68_9BACT</name>
<dbReference type="RefSeq" id="WP_381520205.1">
    <property type="nucleotide sequence ID" value="NZ_JBHULN010000002.1"/>
</dbReference>
<dbReference type="EMBL" id="JBHULN010000002">
    <property type="protein sequence ID" value="MFD2570080.1"/>
    <property type="molecule type" value="Genomic_DNA"/>
</dbReference>
<accession>A0ABW5LZ68</accession>
<evidence type="ECO:0000313" key="1">
    <source>
        <dbReference type="EMBL" id="MFD2570080.1"/>
    </source>
</evidence>
<protein>
    <recommendedName>
        <fullName evidence="3">PIN domain-containing protein</fullName>
    </recommendedName>
</protein>